<dbReference type="RefSeq" id="WP_069481829.1">
    <property type="nucleotide sequence ID" value="NZ_KV766182.1"/>
</dbReference>
<feature type="domain" description="Cupin type-2" evidence="1">
    <location>
        <begin position="39"/>
        <end position="94"/>
    </location>
</feature>
<protein>
    <submittedName>
        <fullName evidence="2">Cupin</fullName>
    </submittedName>
</protein>
<comment type="caution">
    <text evidence="2">The sequence shown here is derived from an EMBL/GenBank/DDBJ whole genome shotgun (WGS) entry which is preliminary data.</text>
</comment>
<organism evidence="2 3">
    <name type="scientific">Lysinibacillus fusiformis</name>
    <dbReference type="NCBI Taxonomy" id="28031"/>
    <lineage>
        <taxon>Bacteria</taxon>
        <taxon>Bacillati</taxon>
        <taxon>Bacillota</taxon>
        <taxon>Bacilli</taxon>
        <taxon>Bacillales</taxon>
        <taxon>Bacillaceae</taxon>
        <taxon>Lysinibacillus</taxon>
    </lineage>
</organism>
<dbReference type="OrthoDB" id="3782397at2"/>
<gene>
    <name evidence="2" type="ORF">BG258_13565</name>
</gene>
<dbReference type="Gene3D" id="2.60.120.10">
    <property type="entry name" value="Jelly Rolls"/>
    <property type="match status" value="1"/>
</dbReference>
<dbReference type="InterPro" id="IPR011051">
    <property type="entry name" value="RmlC_Cupin_sf"/>
</dbReference>
<dbReference type="InterPro" id="IPR013096">
    <property type="entry name" value="Cupin_2"/>
</dbReference>
<evidence type="ECO:0000259" key="1">
    <source>
        <dbReference type="Pfam" id="PF07883"/>
    </source>
</evidence>
<name>A0A1E4R8R4_9BACI</name>
<dbReference type="AlphaFoldDB" id="A0A1E4R8R4"/>
<proteinExistence type="predicted"/>
<dbReference type="Pfam" id="PF07883">
    <property type="entry name" value="Cupin_2"/>
    <property type="match status" value="1"/>
</dbReference>
<sequence>MQLFHFTQDLANQIHSYQSLNAFYQKIMKTVVPTNIGFIYIKPNGVVGMHEAPVPQLFIVIQGEGWVCGEDGKRVDIATGDGVLWQQGQAHESGSISGLTALVIQAEQINLT</sequence>
<dbReference type="EMBL" id="MECQ01000001">
    <property type="protein sequence ID" value="ODV56851.1"/>
    <property type="molecule type" value="Genomic_DNA"/>
</dbReference>
<evidence type="ECO:0000313" key="2">
    <source>
        <dbReference type="EMBL" id="ODV56851.1"/>
    </source>
</evidence>
<accession>A0A1E4R8R4</accession>
<dbReference type="SUPFAM" id="SSF51182">
    <property type="entry name" value="RmlC-like cupins"/>
    <property type="match status" value="1"/>
</dbReference>
<dbReference type="InterPro" id="IPR014710">
    <property type="entry name" value="RmlC-like_jellyroll"/>
</dbReference>
<reference evidence="2 3" key="1">
    <citation type="submission" date="2016-09" db="EMBL/GenBank/DDBJ databases">
        <title>Draft genome sequence of the soil isolate, Lysinibacillus fusiformis M5, a potential hypoxanthine producer.</title>
        <authorList>
            <person name="Gallegos-Monterrosa R."/>
            <person name="Maroti G."/>
            <person name="Balint B."/>
            <person name="Kovacs A.T."/>
        </authorList>
    </citation>
    <scope>NUCLEOTIDE SEQUENCE [LARGE SCALE GENOMIC DNA]</scope>
    <source>
        <strain evidence="2 3">M5</strain>
    </source>
</reference>
<dbReference type="Proteomes" id="UP000094784">
    <property type="component" value="Unassembled WGS sequence"/>
</dbReference>
<evidence type="ECO:0000313" key="3">
    <source>
        <dbReference type="Proteomes" id="UP000094784"/>
    </source>
</evidence>